<feature type="domain" description="MARVEL" evidence="7">
    <location>
        <begin position="20"/>
        <end position="156"/>
    </location>
</feature>
<feature type="transmembrane region" description="Helical" evidence="6">
    <location>
        <begin position="63"/>
        <end position="84"/>
    </location>
</feature>
<feature type="transmembrane region" description="Helical" evidence="6">
    <location>
        <begin position="30"/>
        <end position="51"/>
    </location>
</feature>
<accession>A0A1S3IF51</accession>
<dbReference type="Proteomes" id="UP000085678">
    <property type="component" value="Unplaced"/>
</dbReference>
<keyword evidence="2 5" id="KW-0812">Transmembrane</keyword>
<dbReference type="AlphaFoldDB" id="A0A1S3IF51"/>
<dbReference type="InParanoid" id="A0A1S3IF51"/>
<dbReference type="OrthoDB" id="6258237at2759"/>
<evidence type="ECO:0000313" key="8">
    <source>
        <dbReference type="Proteomes" id="UP000085678"/>
    </source>
</evidence>
<evidence type="ECO:0000256" key="3">
    <source>
        <dbReference type="ARBA" id="ARBA00022989"/>
    </source>
</evidence>
<dbReference type="RefSeq" id="XP_013396862.1">
    <property type="nucleotide sequence ID" value="XM_013541408.1"/>
</dbReference>
<feature type="transmembrane region" description="Helical" evidence="6">
    <location>
        <begin position="91"/>
        <end position="114"/>
    </location>
</feature>
<evidence type="ECO:0000313" key="9">
    <source>
        <dbReference type="RefSeq" id="XP_013396862.1"/>
    </source>
</evidence>
<comment type="subcellular location">
    <subcellularLocation>
        <location evidence="1">Membrane</location>
        <topology evidence="1">Multi-pass membrane protein</topology>
    </subcellularLocation>
</comment>
<evidence type="ECO:0000256" key="6">
    <source>
        <dbReference type="SAM" id="Phobius"/>
    </source>
</evidence>
<evidence type="ECO:0000256" key="1">
    <source>
        <dbReference type="ARBA" id="ARBA00004141"/>
    </source>
</evidence>
<keyword evidence="8" id="KW-1185">Reference proteome</keyword>
<dbReference type="GeneID" id="106163735"/>
<dbReference type="InterPro" id="IPR008253">
    <property type="entry name" value="Marvel"/>
</dbReference>
<reference evidence="9" key="1">
    <citation type="submission" date="2025-08" db="UniProtKB">
        <authorList>
            <consortium name="RefSeq"/>
        </authorList>
    </citation>
    <scope>IDENTIFICATION</scope>
    <source>
        <tissue evidence="9">Gonads</tissue>
    </source>
</reference>
<dbReference type="Pfam" id="PF01284">
    <property type="entry name" value="MARVEL"/>
    <property type="match status" value="1"/>
</dbReference>
<feature type="transmembrane region" description="Helical" evidence="6">
    <location>
        <begin position="134"/>
        <end position="155"/>
    </location>
</feature>
<protein>
    <submittedName>
        <fullName evidence="9">CKLF-like MARVEL transmembrane domain-containing protein 6</fullName>
    </submittedName>
</protein>
<dbReference type="PROSITE" id="PS51225">
    <property type="entry name" value="MARVEL"/>
    <property type="match status" value="1"/>
</dbReference>
<dbReference type="InterPro" id="IPR050578">
    <property type="entry name" value="MARVEL-CKLF_proteins"/>
</dbReference>
<keyword evidence="4 5" id="KW-0472">Membrane</keyword>
<evidence type="ECO:0000256" key="4">
    <source>
        <dbReference type="ARBA" id="ARBA00023136"/>
    </source>
</evidence>
<evidence type="ECO:0000256" key="2">
    <source>
        <dbReference type="ARBA" id="ARBA00022692"/>
    </source>
</evidence>
<proteinExistence type="predicted"/>
<gene>
    <name evidence="9" type="primary">LOC106163735</name>
</gene>
<keyword evidence="3 6" id="KW-1133">Transmembrane helix</keyword>
<name>A0A1S3IF51_LINAN</name>
<organism evidence="8 9">
    <name type="scientific">Lingula anatina</name>
    <name type="common">Brachiopod</name>
    <name type="synonym">Lingula unguis</name>
    <dbReference type="NCBI Taxonomy" id="7574"/>
    <lineage>
        <taxon>Eukaryota</taxon>
        <taxon>Metazoa</taxon>
        <taxon>Spiralia</taxon>
        <taxon>Lophotrochozoa</taxon>
        <taxon>Brachiopoda</taxon>
        <taxon>Linguliformea</taxon>
        <taxon>Lingulata</taxon>
        <taxon>Lingulida</taxon>
        <taxon>Linguloidea</taxon>
        <taxon>Lingulidae</taxon>
        <taxon>Lingula</taxon>
    </lineage>
</organism>
<evidence type="ECO:0000259" key="7">
    <source>
        <dbReference type="PROSITE" id="PS51225"/>
    </source>
</evidence>
<dbReference type="PANTHER" id="PTHR22776:SF97">
    <property type="entry name" value="RE01453P"/>
    <property type="match status" value="1"/>
</dbReference>
<dbReference type="GO" id="GO:0016020">
    <property type="term" value="C:membrane"/>
    <property type="evidence" value="ECO:0007669"/>
    <property type="project" value="UniProtKB-SubCell"/>
</dbReference>
<dbReference type="KEGG" id="lak:106163735"/>
<sequence length="185" mass="20441">MAGETVTARTTTAVGCYPQYLATVPGIFKIVEVVLSILVIICAAVVVNSGVSHYFPGLTFVEFVGIFSLVFVTVIIIFYMTLLVNKVPIWLLLEFIAFVILLLFWLAAFITAAVEASKYANWRNSQYAARVATIVFASLALVVFIVDFFFVARAWRGRPIFTTISTHHSSTTTTTTTTVTSETKY</sequence>
<evidence type="ECO:0000256" key="5">
    <source>
        <dbReference type="PROSITE-ProRule" id="PRU00581"/>
    </source>
</evidence>
<dbReference type="PANTHER" id="PTHR22776">
    <property type="entry name" value="MARVEL-CONTAINING POTENTIAL LIPID RAFT-ASSOCIATED PROTEIN"/>
    <property type="match status" value="1"/>
</dbReference>